<sequence>MAVLNALRRTPSALARNPVVFVPVLVLMLFQLPQFLLQTVDPLLSSLVSLVMTLVFVLAVPFFQGGMIAMADESLDGHTSLQTFIEEGKANYVSIFVAYLALMAVNLLLGMVAFFLGIFGGVLYFGSGGLDSANILILAIFGAVVLLVVLLYMLVLFFVQFYGQAIVLEGHGAVEGLKRSVSVVRHHLVSTLGYTVLCGGIGGVAGAVFGVASLLMSPRSMMALSLPEPSLLIIVGTSLLVVAGGTVFGGVFAVYSVSFYRTLTR</sequence>
<dbReference type="Proteomes" id="UP001596447">
    <property type="component" value="Unassembled WGS sequence"/>
</dbReference>
<keyword evidence="1" id="KW-1133">Transmembrane helix</keyword>
<feature type="transmembrane region" description="Helical" evidence="1">
    <location>
        <begin position="43"/>
        <end position="63"/>
    </location>
</feature>
<feature type="transmembrane region" description="Helical" evidence="1">
    <location>
        <begin position="96"/>
        <end position="123"/>
    </location>
</feature>
<dbReference type="EMBL" id="JBHTAR010000011">
    <property type="protein sequence ID" value="MFC7199707.1"/>
    <property type="molecule type" value="Genomic_DNA"/>
</dbReference>
<feature type="transmembrane region" description="Helical" evidence="1">
    <location>
        <begin position="135"/>
        <end position="159"/>
    </location>
</feature>
<dbReference type="InterPro" id="IPR057169">
    <property type="entry name" value="DUF7847"/>
</dbReference>
<keyword evidence="1" id="KW-0472">Membrane</keyword>
<accession>A0ABD5Z3D2</accession>
<gene>
    <name evidence="3" type="ORF">ACFQJ9_09840</name>
</gene>
<feature type="transmembrane region" description="Helical" evidence="1">
    <location>
        <begin position="188"/>
        <end position="211"/>
    </location>
</feature>
<keyword evidence="4" id="KW-1185">Reference proteome</keyword>
<evidence type="ECO:0000259" key="2">
    <source>
        <dbReference type="Pfam" id="PF25231"/>
    </source>
</evidence>
<feature type="transmembrane region" description="Helical" evidence="1">
    <location>
        <begin position="20"/>
        <end position="37"/>
    </location>
</feature>
<dbReference type="AlphaFoldDB" id="A0ABD5Z3D2"/>
<reference evidence="3 4" key="1">
    <citation type="journal article" date="2019" name="Int. J. Syst. Evol. Microbiol.">
        <title>The Global Catalogue of Microorganisms (GCM) 10K type strain sequencing project: providing services to taxonomists for standard genome sequencing and annotation.</title>
        <authorList>
            <consortium name="The Broad Institute Genomics Platform"/>
            <consortium name="The Broad Institute Genome Sequencing Center for Infectious Disease"/>
            <person name="Wu L."/>
            <person name="Ma J."/>
        </authorList>
    </citation>
    <scope>NUCLEOTIDE SEQUENCE [LARGE SCALE GENOMIC DNA]</scope>
    <source>
        <strain evidence="3 4">XZGYJ-43</strain>
    </source>
</reference>
<protein>
    <recommendedName>
        <fullName evidence="2">DUF7847 domain-containing protein</fullName>
    </recommendedName>
</protein>
<evidence type="ECO:0000313" key="4">
    <source>
        <dbReference type="Proteomes" id="UP001596447"/>
    </source>
</evidence>
<comment type="caution">
    <text evidence="3">The sequence shown here is derived from an EMBL/GenBank/DDBJ whole genome shotgun (WGS) entry which is preliminary data.</text>
</comment>
<dbReference type="RefSeq" id="WP_279529634.1">
    <property type="nucleotide sequence ID" value="NZ_CP122312.1"/>
</dbReference>
<name>A0ABD5Z3D2_9EURY</name>
<feature type="transmembrane region" description="Helical" evidence="1">
    <location>
        <begin position="231"/>
        <end position="255"/>
    </location>
</feature>
<keyword evidence="1" id="KW-0812">Transmembrane</keyword>
<feature type="domain" description="DUF7847" evidence="2">
    <location>
        <begin position="1"/>
        <end position="263"/>
    </location>
</feature>
<organism evidence="3 4">
    <name type="scientific">Halospeciosus flavus</name>
    <dbReference type="NCBI Taxonomy" id="3032283"/>
    <lineage>
        <taxon>Archaea</taxon>
        <taxon>Methanobacteriati</taxon>
        <taxon>Methanobacteriota</taxon>
        <taxon>Stenosarchaea group</taxon>
        <taxon>Halobacteria</taxon>
        <taxon>Halobacteriales</taxon>
        <taxon>Halobacteriaceae</taxon>
        <taxon>Halospeciosus</taxon>
    </lineage>
</organism>
<dbReference type="Pfam" id="PF25231">
    <property type="entry name" value="DUF7847"/>
    <property type="match status" value="1"/>
</dbReference>
<evidence type="ECO:0000256" key="1">
    <source>
        <dbReference type="SAM" id="Phobius"/>
    </source>
</evidence>
<evidence type="ECO:0000313" key="3">
    <source>
        <dbReference type="EMBL" id="MFC7199707.1"/>
    </source>
</evidence>
<proteinExistence type="predicted"/>